<dbReference type="Pfam" id="PF00990">
    <property type="entry name" value="GGDEF"/>
    <property type="match status" value="1"/>
</dbReference>
<dbReference type="Proteomes" id="UP000019102">
    <property type="component" value="Unassembled WGS sequence"/>
</dbReference>
<dbReference type="Pfam" id="PF13426">
    <property type="entry name" value="PAS_9"/>
    <property type="match status" value="1"/>
</dbReference>
<dbReference type="InterPro" id="IPR035965">
    <property type="entry name" value="PAS-like_dom_sf"/>
</dbReference>
<dbReference type="NCBIfam" id="TIGR00254">
    <property type="entry name" value="GGDEF"/>
    <property type="match status" value="1"/>
</dbReference>
<dbReference type="InterPro" id="IPR000014">
    <property type="entry name" value="PAS"/>
</dbReference>
<evidence type="ECO:0000313" key="4">
    <source>
        <dbReference type="Proteomes" id="UP000019102"/>
    </source>
</evidence>
<dbReference type="PROSITE" id="PS50887">
    <property type="entry name" value="GGDEF"/>
    <property type="match status" value="1"/>
</dbReference>
<dbReference type="NCBIfam" id="TIGR00229">
    <property type="entry name" value="sensory_box"/>
    <property type="match status" value="1"/>
</dbReference>
<organism evidence="3 4">
    <name type="scientific">Gracilibacillus boraciitolerans JCM 21714</name>
    <dbReference type="NCBI Taxonomy" id="1298598"/>
    <lineage>
        <taxon>Bacteria</taxon>
        <taxon>Bacillati</taxon>
        <taxon>Bacillota</taxon>
        <taxon>Bacilli</taxon>
        <taxon>Bacillales</taxon>
        <taxon>Bacillaceae</taxon>
        <taxon>Gracilibacillus</taxon>
    </lineage>
</organism>
<dbReference type="PANTHER" id="PTHR44757">
    <property type="entry name" value="DIGUANYLATE CYCLASE DGCP"/>
    <property type="match status" value="1"/>
</dbReference>
<dbReference type="SUPFAM" id="SSF55785">
    <property type="entry name" value="PYP-like sensor domain (PAS domain)"/>
    <property type="match status" value="1"/>
</dbReference>
<dbReference type="InterPro" id="IPR043128">
    <property type="entry name" value="Rev_trsase/Diguanyl_cyclase"/>
</dbReference>
<dbReference type="SMART" id="SM00267">
    <property type="entry name" value="GGDEF"/>
    <property type="match status" value="1"/>
</dbReference>
<reference evidence="3 4" key="1">
    <citation type="journal article" date="2014" name="Genome Announc.">
        <title>Draft Genome Sequence of the Boron-Tolerant and Moderately Halotolerant Bacterium Gracilibacillus boraciitolerans JCM 21714T.</title>
        <authorList>
            <person name="Ahmed I."/>
            <person name="Oshima K."/>
            <person name="Suda W."/>
            <person name="Kitamura K."/>
            <person name="Iida T."/>
            <person name="Ohmori Y."/>
            <person name="Fujiwara T."/>
            <person name="Hattori M."/>
            <person name="Ohkuma M."/>
        </authorList>
    </citation>
    <scope>NUCLEOTIDE SEQUENCE [LARGE SCALE GENOMIC DNA]</scope>
    <source>
        <strain evidence="3 4">JCM 21714</strain>
    </source>
</reference>
<feature type="domain" description="GGDEF" evidence="2">
    <location>
        <begin position="119"/>
        <end position="199"/>
    </location>
</feature>
<dbReference type="eggNOG" id="COG5001">
    <property type="taxonomic scope" value="Bacteria"/>
</dbReference>
<dbReference type="SUPFAM" id="SSF55073">
    <property type="entry name" value="Nucleotide cyclase"/>
    <property type="match status" value="1"/>
</dbReference>
<dbReference type="CDD" id="cd00130">
    <property type="entry name" value="PAS"/>
    <property type="match status" value="1"/>
</dbReference>
<evidence type="ECO:0000259" key="2">
    <source>
        <dbReference type="PROSITE" id="PS50887"/>
    </source>
</evidence>
<feature type="domain" description="PAS" evidence="1">
    <location>
        <begin position="1"/>
        <end position="36"/>
    </location>
</feature>
<evidence type="ECO:0000259" key="1">
    <source>
        <dbReference type="PROSITE" id="PS50112"/>
    </source>
</evidence>
<dbReference type="Gene3D" id="3.30.450.20">
    <property type="entry name" value="PAS domain"/>
    <property type="match status" value="1"/>
</dbReference>
<dbReference type="EMBL" id="BAVS01000024">
    <property type="protein sequence ID" value="GAE94433.1"/>
    <property type="molecule type" value="Genomic_DNA"/>
</dbReference>
<sequence length="199" mass="22807">MGYTADELIGTPFLPHIVPEERERTAEEYAKVKSGNAVQYETCMFNKQQERVHLHVTVIPIIVDGEVTGIHCLGKDITDKKKFEEKLNYMAYHDYLTALPNQHHFHYLLKKLLSNNTSAEFAIFFLDLDRFKIVNDSLGHEYGDVLLKKVAQRIQSNKPSTSTAFRYGGDEFILLLEQTTEAKSKAIAEKLLKKFIVTI</sequence>
<proteinExistence type="predicted"/>
<dbReference type="STRING" id="1298598.JCM21714_3589"/>
<dbReference type="InterPro" id="IPR052155">
    <property type="entry name" value="Biofilm_reg_signaling"/>
</dbReference>
<evidence type="ECO:0000313" key="3">
    <source>
        <dbReference type="EMBL" id="GAE94433.1"/>
    </source>
</evidence>
<dbReference type="PROSITE" id="PS50112">
    <property type="entry name" value="PAS"/>
    <property type="match status" value="1"/>
</dbReference>
<dbReference type="InterPro" id="IPR029787">
    <property type="entry name" value="Nucleotide_cyclase"/>
</dbReference>
<dbReference type="PANTHER" id="PTHR44757:SF2">
    <property type="entry name" value="BIOFILM ARCHITECTURE MAINTENANCE PROTEIN MBAA"/>
    <property type="match status" value="1"/>
</dbReference>
<keyword evidence="4" id="KW-1185">Reference proteome</keyword>
<protein>
    <submittedName>
        <fullName evidence="3">Diguanylate cyclase/phosphodiesterase</fullName>
    </submittedName>
</protein>
<name>W4VNP3_9BACI</name>
<dbReference type="Gene3D" id="3.30.70.270">
    <property type="match status" value="1"/>
</dbReference>
<dbReference type="AlphaFoldDB" id="W4VNP3"/>
<comment type="caution">
    <text evidence="3">The sequence shown here is derived from an EMBL/GenBank/DDBJ whole genome shotgun (WGS) entry which is preliminary data.</text>
</comment>
<accession>W4VNP3</accession>
<gene>
    <name evidence="3" type="ORF">JCM21714_3589</name>
</gene>
<dbReference type="InterPro" id="IPR000160">
    <property type="entry name" value="GGDEF_dom"/>
</dbReference>
<dbReference type="CDD" id="cd01949">
    <property type="entry name" value="GGDEF"/>
    <property type="match status" value="1"/>
</dbReference>